<evidence type="ECO:0000256" key="1">
    <source>
        <dbReference type="ARBA" id="ARBA00022448"/>
    </source>
</evidence>
<accession>A0ABW4LXF7</accession>
<dbReference type="EMBL" id="JBHUEQ010000002">
    <property type="protein sequence ID" value="MFD1743853.1"/>
    <property type="molecule type" value="Genomic_DNA"/>
</dbReference>
<keyword evidence="5 6" id="KW-0408">Iron</keyword>
<evidence type="ECO:0000256" key="5">
    <source>
        <dbReference type="ARBA" id="ARBA00023004"/>
    </source>
</evidence>
<dbReference type="PROSITE" id="PS51007">
    <property type="entry name" value="CYTC"/>
    <property type="match status" value="1"/>
</dbReference>
<reference evidence="9" key="1">
    <citation type="journal article" date="2019" name="Int. J. Syst. Evol. Microbiol.">
        <title>The Global Catalogue of Microorganisms (GCM) 10K type strain sequencing project: providing services to taxonomists for standard genome sequencing and annotation.</title>
        <authorList>
            <consortium name="The Broad Institute Genomics Platform"/>
            <consortium name="The Broad Institute Genome Sequencing Center for Infectious Disease"/>
            <person name="Wu L."/>
            <person name="Ma J."/>
        </authorList>
    </citation>
    <scope>NUCLEOTIDE SEQUENCE [LARGE SCALE GENOMIC DNA]</scope>
    <source>
        <strain evidence="9">CG52</strain>
    </source>
</reference>
<keyword evidence="1" id="KW-0813">Transport</keyword>
<feature type="domain" description="Cytochrome c" evidence="7">
    <location>
        <begin position="37"/>
        <end position="139"/>
    </location>
</feature>
<dbReference type="PRINTS" id="PR00604">
    <property type="entry name" value="CYTCHRMECIAB"/>
</dbReference>
<evidence type="ECO:0000256" key="4">
    <source>
        <dbReference type="ARBA" id="ARBA00022982"/>
    </source>
</evidence>
<dbReference type="PANTHER" id="PTHR11961">
    <property type="entry name" value="CYTOCHROME C"/>
    <property type="match status" value="1"/>
</dbReference>
<dbReference type="InterPro" id="IPR036909">
    <property type="entry name" value="Cyt_c-like_dom_sf"/>
</dbReference>
<evidence type="ECO:0000313" key="8">
    <source>
        <dbReference type="EMBL" id="MFD1743853.1"/>
    </source>
</evidence>
<proteinExistence type="predicted"/>
<evidence type="ECO:0000256" key="6">
    <source>
        <dbReference type="PROSITE-ProRule" id="PRU00433"/>
    </source>
</evidence>
<dbReference type="SUPFAM" id="SSF46626">
    <property type="entry name" value="Cytochrome c"/>
    <property type="match status" value="1"/>
</dbReference>
<protein>
    <submittedName>
        <fullName evidence="8">C-type cytochrome</fullName>
    </submittedName>
</protein>
<name>A0ABW4LXF7_9HYPH</name>
<comment type="caution">
    <text evidence="8">The sequence shown here is derived from an EMBL/GenBank/DDBJ whole genome shotgun (WGS) entry which is preliminary data.</text>
</comment>
<sequence>MMFVPCSIQPPCLVNLAKGLGFVLLMIVMCADPAWSADPVKGKRTFQQCASCHSIDTNSNGFGPSLKGILGRKAGALAEYSYSPAMKKAGEDGLVWDEAALAEFLSSPKKKVPGTSMRFFGLWFQSQIDDVIAYIKSAS</sequence>
<dbReference type="RefSeq" id="WP_377394745.1">
    <property type="nucleotide sequence ID" value="NZ_JBHUEQ010000002.1"/>
</dbReference>
<evidence type="ECO:0000256" key="3">
    <source>
        <dbReference type="ARBA" id="ARBA00022723"/>
    </source>
</evidence>
<keyword evidence="4" id="KW-0249">Electron transport</keyword>
<evidence type="ECO:0000256" key="2">
    <source>
        <dbReference type="ARBA" id="ARBA00022617"/>
    </source>
</evidence>
<dbReference type="Gene3D" id="1.10.760.10">
    <property type="entry name" value="Cytochrome c-like domain"/>
    <property type="match status" value="1"/>
</dbReference>
<keyword evidence="9" id="KW-1185">Reference proteome</keyword>
<keyword evidence="2 6" id="KW-0349">Heme</keyword>
<keyword evidence="3 6" id="KW-0479">Metal-binding</keyword>
<dbReference type="Proteomes" id="UP001597322">
    <property type="component" value="Unassembled WGS sequence"/>
</dbReference>
<gene>
    <name evidence="8" type="ORF">ACFSE1_00090</name>
</gene>
<evidence type="ECO:0000313" key="9">
    <source>
        <dbReference type="Proteomes" id="UP001597322"/>
    </source>
</evidence>
<dbReference type="Pfam" id="PF00034">
    <property type="entry name" value="Cytochrom_C"/>
    <property type="match status" value="1"/>
</dbReference>
<organism evidence="8 9">
    <name type="scientific">Rhizobium helianthi</name>
    <dbReference type="NCBI Taxonomy" id="1132695"/>
    <lineage>
        <taxon>Bacteria</taxon>
        <taxon>Pseudomonadati</taxon>
        <taxon>Pseudomonadota</taxon>
        <taxon>Alphaproteobacteria</taxon>
        <taxon>Hyphomicrobiales</taxon>
        <taxon>Rhizobiaceae</taxon>
        <taxon>Rhizobium/Agrobacterium group</taxon>
        <taxon>Rhizobium</taxon>
    </lineage>
</organism>
<dbReference type="InterPro" id="IPR002327">
    <property type="entry name" value="Cyt_c_1A/1B"/>
</dbReference>
<evidence type="ECO:0000259" key="7">
    <source>
        <dbReference type="PROSITE" id="PS51007"/>
    </source>
</evidence>
<dbReference type="InterPro" id="IPR009056">
    <property type="entry name" value="Cyt_c-like_dom"/>
</dbReference>